<evidence type="ECO:0000256" key="10">
    <source>
        <dbReference type="RuleBase" id="RU351113"/>
    </source>
</evidence>
<reference evidence="12" key="1">
    <citation type="submission" date="2025-08" db="UniProtKB">
        <authorList>
            <consortium name="RefSeq"/>
        </authorList>
    </citation>
    <scope>IDENTIFICATION</scope>
    <source>
        <tissue evidence="12">Whole body</tissue>
    </source>
</reference>
<keyword evidence="11" id="KW-1185">Reference proteome</keyword>
<evidence type="ECO:0000256" key="1">
    <source>
        <dbReference type="ARBA" id="ARBA00004651"/>
    </source>
</evidence>
<keyword evidence="4 10" id="KW-0812">Transmembrane</keyword>
<evidence type="ECO:0000256" key="8">
    <source>
        <dbReference type="ARBA" id="ARBA00023170"/>
    </source>
</evidence>
<keyword evidence="6 10" id="KW-1133">Transmembrane helix</keyword>
<evidence type="ECO:0000256" key="6">
    <source>
        <dbReference type="ARBA" id="ARBA00022989"/>
    </source>
</evidence>
<dbReference type="PANTHER" id="PTHR21137">
    <property type="entry name" value="ODORANT RECEPTOR"/>
    <property type="match status" value="1"/>
</dbReference>
<comment type="subcellular location">
    <subcellularLocation>
        <location evidence="1 10">Cell membrane</location>
        <topology evidence="1 10">Multi-pass membrane protein</topology>
    </subcellularLocation>
</comment>
<proteinExistence type="inferred from homology"/>
<dbReference type="GO" id="GO:0005549">
    <property type="term" value="F:odorant binding"/>
    <property type="evidence" value="ECO:0007669"/>
    <property type="project" value="InterPro"/>
</dbReference>
<dbReference type="Proteomes" id="UP000694925">
    <property type="component" value="Unplaced"/>
</dbReference>
<feature type="transmembrane region" description="Helical" evidence="10">
    <location>
        <begin position="175"/>
        <end position="197"/>
    </location>
</feature>
<feature type="transmembrane region" description="Helical" evidence="10">
    <location>
        <begin position="267"/>
        <end position="285"/>
    </location>
</feature>
<keyword evidence="9 10" id="KW-0807">Transducer</keyword>
<protein>
    <recommendedName>
        <fullName evidence="10">Odorant receptor</fullName>
    </recommendedName>
</protein>
<dbReference type="GO" id="GO:0005886">
    <property type="term" value="C:plasma membrane"/>
    <property type="evidence" value="ECO:0007669"/>
    <property type="project" value="UniProtKB-SubCell"/>
</dbReference>
<dbReference type="GO" id="GO:0007165">
    <property type="term" value="P:signal transduction"/>
    <property type="evidence" value="ECO:0007669"/>
    <property type="project" value="UniProtKB-KW"/>
</dbReference>
<dbReference type="PANTHER" id="PTHR21137:SF35">
    <property type="entry name" value="ODORANT RECEPTOR 19A-RELATED"/>
    <property type="match status" value="1"/>
</dbReference>
<comment type="similarity">
    <text evidence="10">Belongs to the insect chemoreceptor superfamily. Heteromeric odorant receptor channel (TC 1.A.69) family.</text>
</comment>
<keyword evidence="7 10" id="KW-0472">Membrane</keyword>
<comment type="caution">
    <text evidence="10">Lacks conserved residue(s) required for the propagation of feature annotation.</text>
</comment>
<organism evidence="11 12">
    <name type="scientific">Ceratina calcarata</name>
    <dbReference type="NCBI Taxonomy" id="156304"/>
    <lineage>
        <taxon>Eukaryota</taxon>
        <taxon>Metazoa</taxon>
        <taxon>Ecdysozoa</taxon>
        <taxon>Arthropoda</taxon>
        <taxon>Hexapoda</taxon>
        <taxon>Insecta</taxon>
        <taxon>Pterygota</taxon>
        <taxon>Neoptera</taxon>
        <taxon>Endopterygota</taxon>
        <taxon>Hymenoptera</taxon>
        <taxon>Apocrita</taxon>
        <taxon>Aculeata</taxon>
        <taxon>Apoidea</taxon>
        <taxon>Anthophila</taxon>
        <taxon>Apidae</taxon>
        <taxon>Ceratina</taxon>
        <taxon>Zadontomerus</taxon>
    </lineage>
</organism>
<dbReference type="KEGG" id="ccal:108627102"/>
<keyword evidence="2" id="KW-1003">Cell membrane</keyword>
<dbReference type="Pfam" id="PF02949">
    <property type="entry name" value="7tm_6"/>
    <property type="match status" value="1"/>
</dbReference>
<feature type="transmembrane region" description="Helical" evidence="10">
    <location>
        <begin position="66"/>
        <end position="85"/>
    </location>
</feature>
<dbReference type="GeneID" id="108627102"/>
<feature type="transmembrane region" description="Helical" evidence="10">
    <location>
        <begin position="297"/>
        <end position="316"/>
    </location>
</feature>
<evidence type="ECO:0000256" key="9">
    <source>
        <dbReference type="ARBA" id="ARBA00023224"/>
    </source>
</evidence>
<evidence type="ECO:0000256" key="3">
    <source>
        <dbReference type="ARBA" id="ARBA00022606"/>
    </source>
</evidence>
<dbReference type="RefSeq" id="XP_017883644.1">
    <property type="nucleotide sequence ID" value="XM_018028155.2"/>
</dbReference>
<keyword evidence="5 10" id="KW-0552">Olfaction</keyword>
<name>A0AAJ7N916_9HYME</name>
<gene>
    <name evidence="12" type="primary">LOC108627102</name>
</gene>
<dbReference type="InterPro" id="IPR004117">
    <property type="entry name" value="7tm6_olfct_rcpt"/>
</dbReference>
<dbReference type="AlphaFoldDB" id="A0AAJ7N916"/>
<evidence type="ECO:0000256" key="7">
    <source>
        <dbReference type="ARBA" id="ARBA00023136"/>
    </source>
</evidence>
<evidence type="ECO:0000256" key="2">
    <source>
        <dbReference type="ARBA" id="ARBA00022475"/>
    </source>
</evidence>
<evidence type="ECO:0000256" key="5">
    <source>
        <dbReference type="ARBA" id="ARBA00022725"/>
    </source>
</evidence>
<keyword evidence="8 10" id="KW-0675">Receptor</keyword>
<dbReference type="GO" id="GO:0004984">
    <property type="term" value="F:olfactory receptor activity"/>
    <property type="evidence" value="ECO:0007669"/>
    <property type="project" value="InterPro"/>
</dbReference>
<evidence type="ECO:0000313" key="11">
    <source>
        <dbReference type="Proteomes" id="UP000694925"/>
    </source>
</evidence>
<sequence>MDFETIENQYLADNKFYGQLIGVWPGQKKLAKYSIRLFIFIVVMAANIAQILQVVLFFSVDILTDQLLFLMLGFGLFLKQYNYVLNENILKELLNGIVYDRMIERPQEELKILDVHSKRAILFTIVYKTAAVSTVLIMVLLPTVPPILDIIRPLNVSRERVTIYPAYYFVDTQEYYYLILGHMLICSFILSMVFIACDINLVHVVQHGCALLAISGYRLKHAMDGVDFLDEKFTGGMSDKSFAKVTQAIISHKRADEYVKNIDICHIYYLAIVIIMITVAFTATFVKLTTLEMGTQYLTYVIFVIGELIHVLFLTIMGQFTSDRSDEVFQKTCEAQWYNGSVRTQALYVLVLRKNLNPQKLTGGGLFPLNLDIFIQILKASFSYYTVLKTA</sequence>
<feature type="transmembrane region" description="Helical" evidence="10">
    <location>
        <begin position="37"/>
        <end position="60"/>
    </location>
</feature>
<evidence type="ECO:0000313" key="12">
    <source>
        <dbReference type="RefSeq" id="XP_017883644.1"/>
    </source>
</evidence>
<keyword evidence="3 10" id="KW-0716">Sensory transduction</keyword>
<feature type="transmembrane region" description="Helical" evidence="10">
    <location>
        <begin position="120"/>
        <end position="141"/>
    </location>
</feature>
<evidence type="ECO:0000256" key="4">
    <source>
        <dbReference type="ARBA" id="ARBA00022692"/>
    </source>
</evidence>
<accession>A0AAJ7N916</accession>